<proteinExistence type="predicted"/>
<keyword evidence="2" id="KW-1185">Reference proteome</keyword>
<dbReference type="EMBL" id="JAMQGO010000010">
    <property type="protein sequence ID" value="MCM2563258.1"/>
    <property type="molecule type" value="Genomic_DNA"/>
</dbReference>
<evidence type="ECO:0000313" key="1">
    <source>
        <dbReference type="EMBL" id="MCM2563258.1"/>
    </source>
</evidence>
<reference evidence="1" key="1">
    <citation type="submission" date="2022-06" db="EMBL/GenBank/DDBJ databases">
        <title>Lutimaribacter sp. EGI FJ00013, a novel bacterium isolated from a salt lake sediment enrichment.</title>
        <authorList>
            <person name="Gao L."/>
            <person name="Fang B.-Z."/>
            <person name="Li W.-J."/>
        </authorList>
    </citation>
    <scope>NUCLEOTIDE SEQUENCE</scope>
    <source>
        <strain evidence="1">EGI FJ00013</strain>
    </source>
</reference>
<evidence type="ECO:0000313" key="2">
    <source>
        <dbReference type="Proteomes" id="UP001203036"/>
    </source>
</evidence>
<comment type="caution">
    <text evidence="1">The sequence shown here is derived from an EMBL/GenBank/DDBJ whole genome shotgun (WGS) entry which is preliminary data.</text>
</comment>
<dbReference type="Proteomes" id="UP001203036">
    <property type="component" value="Unassembled WGS sequence"/>
</dbReference>
<accession>A0ACC5ZY02</accession>
<gene>
    <name evidence="1" type="ORF">M8744_13965</name>
</gene>
<organism evidence="1 2">
    <name type="scientific">Lutimaribacter degradans</name>
    <dbReference type="NCBI Taxonomy" id="2945989"/>
    <lineage>
        <taxon>Bacteria</taxon>
        <taxon>Pseudomonadati</taxon>
        <taxon>Pseudomonadota</taxon>
        <taxon>Alphaproteobacteria</taxon>
        <taxon>Rhodobacterales</taxon>
        <taxon>Roseobacteraceae</taxon>
        <taxon>Lutimaribacter</taxon>
    </lineage>
</organism>
<name>A0ACC5ZY02_9RHOB</name>
<protein>
    <submittedName>
        <fullName evidence="1">Uncharacterized protein</fullName>
    </submittedName>
</protein>
<sequence>MKRILTAAIVAAAALAAPMAKAEAPSKLVTVLTAPEPQTQLMAMVLTMQAVAQGKEAHIMLCGPAGDLALKDAPDSATEGQPPRDMSPQGLMQQIMTKPGTKVEVCAIYLPGKGAQADVLLDGVTVAKPDEMAGSIMDENARVMSY</sequence>